<sequence>MRKILLSLFFILLIFIIFHVYSNDHDLTKISEEINNHLKQGNKYYNNAVIAINSNDTYSASKNCENAISEYKTVQNLTLLALSEGKNDEVFNRYLNLVLKDIENRINAVNELKLAIEMISNGKNVTAREHVKNANYYMLVSENLEKEREKIMKQYPQKFIQVYLLVLDLGLYVA</sequence>
<dbReference type="Proteomes" id="UP000002315">
    <property type="component" value="Chromosome"/>
</dbReference>
<name>E3GZG9_METFV</name>
<keyword evidence="2" id="KW-1185">Reference proteome</keyword>
<dbReference type="AlphaFoldDB" id="E3GZG9"/>
<dbReference type="EMBL" id="CP002278">
    <property type="protein sequence ID" value="ADP77701.1"/>
    <property type="molecule type" value="Genomic_DNA"/>
</dbReference>
<organism evidence="1 2">
    <name type="scientific">Methanothermus fervidus (strain ATCC 43054 / DSM 2088 / JCM 10308 / V24 S)</name>
    <dbReference type="NCBI Taxonomy" id="523846"/>
    <lineage>
        <taxon>Archaea</taxon>
        <taxon>Methanobacteriati</taxon>
        <taxon>Methanobacteriota</taxon>
        <taxon>Methanomada group</taxon>
        <taxon>Methanobacteria</taxon>
        <taxon>Methanobacteriales</taxon>
        <taxon>Methanothermaceae</taxon>
        <taxon>Methanothermus</taxon>
    </lineage>
</organism>
<proteinExistence type="predicted"/>
<gene>
    <name evidence="1" type="ordered locus">Mfer_0903</name>
</gene>
<protein>
    <submittedName>
        <fullName evidence="1">Uncharacterized protein</fullName>
    </submittedName>
</protein>
<evidence type="ECO:0000313" key="2">
    <source>
        <dbReference type="Proteomes" id="UP000002315"/>
    </source>
</evidence>
<accession>E3GZG9</accession>
<dbReference type="KEGG" id="mfv:Mfer_0903"/>
<dbReference type="HOGENOM" id="CLU_131314_0_0_2"/>
<evidence type="ECO:0000313" key="1">
    <source>
        <dbReference type="EMBL" id="ADP77701.1"/>
    </source>
</evidence>
<dbReference type="STRING" id="523846.Mfer_0903"/>
<reference evidence="1 2" key="1">
    <citation type="journal article" date="2010" name="Stand. Genomic Sci.">
        <title>Complete genome sequence of Methanothermus fervidus type strain (V24S).</title>
        <authorList>
            <person name="Anderson I."/>
            <person name="Djao O.D."/>
            <person name="Misra M."/>
            <person name="Chertkov O."/>
            <person name="Nolan M."/>
            <person name="Lucas S."/>
            <person name="Lapidus A."/>
            <person name="Del Rio T.G."/>
            <person name="Tice H."/>
            <person name="Cheng J.F."/>
            <person name="Tapia R."/>
            <person name="Han C."/>
            <person name="Goodwin L."/>
            <person name="Pitluck S."/>
            <person name="Liolios K."/>
            <person name="Ivanova N."/>
            <person name="Mavromatis K."/>
            <person name="Mikhailova N."/>
            <person name="Pati A."/>
            <person name="Brambilla E."/>
            <person name="Chen A."/>
            <person name="Palaniappan K."/>
            <person name="Land M."/>
            <person name="Hauser L."/>
            <person name="Chang Y.J."/>
            <person name="Jeffries C.D."/>
            <person name="Sikorski J."/>
            <person name="Spring S."/>
            <person name="Rohde M."/>
            <person name="Eichinger K."/>
            <person name="Huber H."/>
            <person name="Wirth R."/>
            <person name="Goker M."/>
            <person name="Detter J.C."/>
            <person name="Woyke T."/>
            <person name="Bristow J."/>
            <person name="Eisen J.A."/>
            <person name="Markowitz V."/>
            <person name="Hugenholtz P."/>
            <person name="Klenk H.P."/>
            <person name="Kyrpides N.C."/>
        </authorList>
    </citation>
    <scope>NUCLEOTIDE SEQUENCE [LARGE SCALE GENOMIC DNA]</scope>
    <source>
        <strain evidence="2">ATCC 43054 / DSM 2088 / JCM 10308 / V24 S</strain>
    </source>
</reference>